<dbReference type="PANTHER" id="PTHR19317:SF16">
    <property type="entry name" value="PRA1 FAMILY PROTEIN E"/>
    <property type="match status" value="1"/>
</dbReference>
<evidence type="ECO:0000256" key="1">
    <source>
        <dbReference type="ARBA" id="ARBA00002501"/>
    </source>
</evidence>
<name>A0A8X9A0D8_SALSN</name>
<dbReference type="GO" id="GO:0005783">
    <property type="term" value="C:endoplasmic reticulum"/>
    <property type="evidence" value="ECO:0007669"/>
    <property type="project" value="TreeGrafter"/>
</dbReference>
<comment type="function">
    <text evidence="1 7">May be involved in both secretory and endocytic intracellular trafficking in the endosomal/prevacuolar compartments.</text>
</comment>
<dbReference type="InterPro" id="IPR004895">
    <property type="entry name" value="Prenylated_rab_accept_PRA1"/>
</dbReference>
<proteinExistence type="inferred from homology"/>
<sequence>MHANSNSAAAAKPQLVSRARSLYATRRPWSLLLDVSSLSLPYSYAEATSRIRHNLNYFRVNYALIALIILFCGLVYHPLSMIVFLVVFLAWLWLYLCREDPVIALGRVVDDRVVLVALAVVTVVALALTHVGFNVLVALIVALVVCAAHAALRGTEDLFLDESDAAEGGLLSVVR</sequence>
<comment type="caution">
    <text evidence="8">The sequence shown here is derived from an EMBL/GenBank/DDBJ whole genome shotgun (WGS) entry which is preliminary data.</text>
</comment>
<keyword evidence="4 7" id="KW-0812">Transmembrane</keyword>
<dbReference type="GO" id="GO:0016020">
    <property type="term" value="C:membrane"/>
    <property type="evidence" value="ECO:0007669"/>
    <property type="project" value="UniProtKB-SubCell"/>
</dbReference>
<dbReference type="Proteomes" id="UP000298416">
    <property type="component" value="Unassembled WGS sequence"/>
</dbReference>
<dbReference type="PANTHER" id="PTHR19317">
    <property type="entry name" value="PRENYLATED RAB ACCEPTOR 1-RELATED"/>
    <property type="match status" value="1"/>
</dbReference>
<dbReference type="GO" id="GO:0016192">
    <property type="term" value="P:vesicle-mediated transport"/>
    <property type="evidence" value="ECO:0007669"/>
    <property type="project" value="TreeGrafter"/>
</dbReference>
<evidence type="ECO:0000256" key="5">
    <source>
        <dbReference type="ARBA" id="ARBA00022989"/>
    </source>
</evidence>
<evidence type="ECO:0000256" key="2">
    <source>
        <dbReference type="ARBA" id="ARBA00004141"/>
    </source>
</evidence>
<evidence type="ECO:0000256" key="4">
    <source>
        <dbReference type="ARBA" id="ARBA00022692"/>
    </source>
</evidence>
<comment type="similarity">
    <text evidence="3 7">Belongs to the PRA1 family.</text>
</comment>
<evidence type="ECO:0000313" key="9">
    <source>
        <dbReference type="Proteomes" id="UP000298416"/>
    </source>
</evidence>
<evidence type="ECO:0000313" key="8">
    <source>
        <dbReference type="EMBL" id="KAG6423176.1"/>
    </source>
</evidence>
<evidence type="ECO:0000256" key="6">
    <source>
        <dbReference type="ARBA" id="ARBA00023136"/>
    </source>
</evidence>
<comment type="subcellular location">
    <subcellularLocation>
        <location evidence="2 7">Membrane</location>
        <topology evidence="2 7">Multi-pass membrane protein</topology>
    </subcellularLocation>
</comment>
<evidence type="ECO:0000256" key="7">
    <source>
        <dbReference type="RuleBase" id="RU363107"/>
    </source>
</evidence>
<dbReference type="AlphaFoldDB" id="A0A8X9A0D8"/>
<keyword evidence="7" id="KW-0813">Transport</keyword>
<dbReference type="EMBL" id="PNBA02000005">
    <property type="protein sequence ID" value="KAG6423176.1"/>
    <property type="molecule type" value="Genomic_DNA"/>
</dbReference>
<feature type="transmembrane region" description="Helical" evidence="7">
    <location>
        <begin position="60"/>
        <end position="93"/>
    </location>
</feature>
<reference evidence="8" key="1">
    <citation type="submission" date="2018-01" db="EMBL/GenBank/DDBJ databases">
        <authorList>
            <person name="Mao J.F."/>
        </authorList>
    </citation>
    <scope>NUCLEOTIDE SEQUENCE</scope>
    <source>
        <strain evidence="8">Huo1</strain>
        <tissue evidence="8">Leaf</tissue>
    </source>
</reference>
<dbReference type="OrthoDB" id="63113at2759"/>
<gene>
    <name evidence="8" type="ORF">SASPL_113564</name>
</gene>
<dbReference type="Pfam" id="PF03208">
    <property type="entry name" value="PRA1"/>
    <property type="match status" value="1"/>
</dbReference>
<evidence type="ECO:0000256" key="3">
    <source>
        <dbReference type="ARBA" id="ARBA00006483"/>
    </source>
</evidence>
<feature type="transmembrane region" description="Helical" evidence="7">
    <location>
        <begin position="113"/>
        <end position="146"/>
    </location>
</feature>
<dbReference type="GO" id="GO:0005794">
    <property type="term" value="C:Golgi apparatus"/>
    <property type="evidence" value="ECO:0007669"/>
    <property type="project" value="TreeGrafter"/>
</dbReference>
<keyword evidence="5 7" id="KW-1133">Transmembrane helix</keyword>
<protein>
    <recommendedName>
        <fullName evidence="7">PRA1 family protein</fullName>
    </recommendedName>
</protein>
<reference evidence="8" key="2">
    <citation type="submission" date="2020-08" db="EMBL/GenBank/DDBJ databases">
        <title>Plant Genome Project.</title>
        <authorList>
            <person name="Zhang R.-G."/>
        </authorList>
    </citation>
    <scope>NUCLEOTIDE SEQUENCE</scope>
    <source>
        <strain evidence="8">Huo1</strain>
        <tissue evidence="8">Leaf</tissue>
    </source>
</reference>
<keyword evidence="6 7" id="KW-0472">Membrane</keyword>
<accession>A0A8X9A0D8</accession>
<keyword evidence="9" id="KW-1185">Reference proteome</keyword>
<organism evidence="8">
    <name type="scientific">Salvia splendens</name>
    <name type="common">Scarlet sage</name>
    <dbReference type="NCBI Taxonomy" id="180675"/>
    <lineage>
        <taxon>Eukaryota</taxon>
        <taxon>Viridiplantae</taxon>
        <taxon>Streptophyta</taxon>
        <taxon>Embryophyta</taxon>
        <taxon>Tracheophyta</taxon>
        <taxon>Spermatophyta</taxon>
        <taxon>Magnoliopsida</taxon>
        <taxon>eudicotyledons</taxon>
        <taxon>Gunneridae</taxon>
        <taxon>Pentapetalae</taxon>
        <taxon>asterids</taxon>
        <taxon>lamiids</taxon>
        <taxon>Lamiales</taxon>
        <taxon>Lamiaceae</taxon>
        <taxon>Nepetoideae</taxon>
        <taxon>Mentheae</taxon>
        <taxon>Salviinae</taxon>
        <taxon>Salvia</taxon>
        <taxon>Salvia subgen. Calosphace</taxon>
        <taxon>core Calosphace</taxon>
    </lineage>
</organism>